<proteinExistence type="predicted"/>
<dbReference type="Proteomes" id="UP000799324">
    <property type="component" value="Unassembled WGS sequence"/>
</dbReference>
<dbReference type="InterPro" id="IPR011990">
    <property type="entry name" value="TPR-like_helical_dom_sf"/>
</dbReference>
<feature type="transmembrane region" description="Helical" evidence="2">
    <location>
        <begin position="61"/>
        <end position="85"/>
    </location>
</feature>
<feature type="region of interest" description="Disordered" evidence="1">
    <location>
        <begin position="310"/>
        <end position="329"/>
    </location>
</feature>
<dbReference type="GO" id="GO:0031942">
    <property type="term" value="C:i-AAA complex"/>
    <property type="evidence" value="ECO:0007669"/>
    <property type="project" value="TreeGrafter"/>
</dbReference>
<dbReference type="Gene3D" id="1.25.40.10">
    <property type="entry name" value="Tetratricopeptide repeat domain"/>
    <property type="match status" value="1"/>
</dbReference>
<gene>
    <name evidence="3" type="ORF">K491DRAFT_688770</name>
</gene>
<sequence>MFARAVPRAASRIGSHVPCEPVHAFTKLPSRTWRPLQQQIERRHKTTFVQQAKEQYRQSPFMFTLAISIIVGVSTFAVTYLPWYYRNVIVKPYHRFPEPVAKKLRRALFYSRQGSNYDIREANKYFRQALAVATEEGMDPFSDEILGVKYLISHLFEQAGQYPLACDVLEIMRVDCQRWMDEFSHRHWEDGSRSRVLKSMVQLNVKLGELYSSEYMNEPEDAEKRYTEAVETILKERNRREKEGVKQGEGDWMTDEELGGTMESLGHHYEKFDSHYLATPLFVQALALCPPKSCHGVILMNNISTCLAQQTPPPSSSISSSADSFSNAPPPPRAVLVDHARQWAEKALARAATITPPDRDEECDAGCAAAMHNLGEFLEMEGKLTQARQKYEEAAALSKKVGFADGQANAKESIKRVKKLEKELAA</sequence>
<dbReference type="GO" id="GO:0051787">
    <property type="term" value="F:misfolded protein binding"/>
    <property type="evidence" value="ECO:0007669"/>
    <property type="project" value="TreeGrafter"/>
</dbReference>
<keyword evidence="4" id="KW-1185">Reference proteome</keyword>
<protein>
    <recommendedName>
        <fullName evidence="5">TPR domain-containing protein</fullName>
    </recommendedName>
</protein>
<dbReference type="CDD" id="cd24145">
    <property type="entry name" value="Mgr3-like"/>
    <property type="match status" value="1"/>
</dbReference>
<evidence type="ECO:0000313" key="3">
    <source>
        <dbReference type="EMBL" id="KAF2659911.1"/>
    </source>
</evidence>
<dbReference type="OrthoDB" id="10050400at2759"/>
<dbReference type="GO" id="GO:0006515">
    <property type="term" value="P:protein quality control for misfolded or incompletely synthesized proteins"/>
    <property type="evidence" value="ECO:0007669"/>
    <property type="project" value="TreeGrafter"/>
</dbReference>
<keyword evidence="2" id="KW-0472">Membrane</keyword>
<keyword evidence="2" id="KW-0812">Transmembrane</keyword>
<reference evidence="3" key="1">
    <citation type="journal article" date="2020" name="Stud. Mycol.">
        <title>101 Dothideomycetes genomes: a test case for predicting lifestyles and emergence of pathogens.</title>
        <authorList>
            <person name="Haridas S."/>
            <person name="Albert R."/>
            <person name="Binder M."/>
            <person name="Bloem J."/>
            <person name="Labutti K."/>
            <person name="Salamov A."/>
            <person name="Andreopoulos B."/>
            <person name="Baker S."/>
            <person name="Barry K."/>
            <person name="Bills G."/>
            <person name="Bluhm B."/>
            <person name="Cannon C."/>
            <person name="Castanera R."/>
            <person name="Culley D."/>
            <person name="Daum C."/>
            <person name="Ezra D."/>
            <person name="Gonzalez J."/>
            <person name="Henrissat B."/>
            <person name="Kuo A."/>
            <person name="Liang C."/>
            <person name="Lipzen A."/>
            <person name="Lutzoni F."/>
            <person name="Magnuson J."/>
            <person name="Mondo S."/>
            <person name="Nolan M."/>
            <person name="Ohm R."/>
            <person name="Pangilinan J."/>
            <person name="Park H.-J."/>
            <person name="Ramirez L."/>
            <person name="Alfaro M."/>
            <person name="Sun H."/>
            <person name="Tritt A."/>
            <person name="Yoshinaga Y."/>
            <person name="Zwiers L.-H."/>
            <person name="Turgeon B."/>
            <person name="Goodwin S."/>
            <person name="Spatafora J."/>
            <person name="Crous P."/>
            <person name="Grigoriev I."/>
        </authorList>
    </citation>
    <scope>NUCLEOTIDE SEQUENCE</scope>
    <source>
        <strain evidence="3">CBS 122681</strain>
    </source>
</reference>
<organism evidence="3 4">
    <name type="scientific">Lophiostoma macrostomum CBS 122681</name>
    <dbReference type="NCBI Taxonomy" id="1314788"/>
    <lineage>
        <taxon>Eukaryota</taxon>
        <taxon>Fungi</taxon>
        <taxon>Dikarya</taxon>
        <taxon>Ascomycota</taxon>
        <taxon>Pezizomycotina</taxon>
        <taxon>Dothideomycetes</taxon>
        <taxon>Pleosporomycetidae</taxon>
        <taxon>Pleosporales</taxon>
        <taxon>Lophiostomataceae</taxon>
        <taxon>Lophiostoma</taxon>
    </lineage>
</organism>
<evidence type="ECO:0000256" key="2">
    <source>
        <dbReference type="SAM" id="Phobius"/>
    </source>
</evidence>
<dbReference type="PANTHER" id="PTHR28142:SF1">
    <property type="entry name" value="MITOCHONDRIAL INNER MEMBRANE I-AAA PROTEASE SUPERCOMPLEX SUBUNIT MGR3-RELATED"/>
    <property type="match status" value="1"/>
</dbReference>
<accession>A0A6A6TKT5</accession>
<dbReference type="InterPro" id="IPR040201">
    <property type="entry name" value="Mrg3-like"/>
</dbReference>
<dbReference type="AlphaFoldDB" id="A0A6A6TKT5"/>
<dbReference type="PANTHER" id="PTHR28142">
    <property type="entry name" value="MITOCHONDRIAL INNER MEMBRANE I-AAA PROTEASE SUPERCOMPLEX SUBUNIT MGR3-RELATED"/>
    <property type="match status" value="1"/>
</dbReference>
<feature type="compositionally biased region" description="Low complexity" evidence="1">
    <location>
        <begin position="316"/>
        <end position="327"/>
    </location>
</feature>
<evidence type="ECO:0008006" key="5">
    <source>
        <dbReference type="Google" id="ProtNLM"/>
    </source>
</evidence>
<evidence type="ECO:0000313" key="4">
    <source>
        <dbReference type="Proteomes" id="UP000799324"/>
    </source>
</evidence>
<keyword evidence="2" id="KW-1133">Transmembrane helix</keyword>
<evidence type="ECO:0000256" key="1">
    <source>
        <dbReference type="SAM" id="MobiDB-lite"/>
    </source>
</evidence>
<dbReference type="EMBL" id="MU004303">
    <property type="protein sequence ID" value="KAF2659911.1"/>
    <property type="molecule type" value="Genomic_DNA"/>
</dbReference>
<name>A0A6A6TKT5_9PLEO</name>